<evidence type="ECO:0000256" key="13">
    <source>
        <dbReference type="PROSITE-ProRule" id="PRU00339"/>
    </source>
</evidence>
<evidence type="ECO:0000256" key="4">
    <source>
        <dbReference type="ARBA" id="ARBA00006511"/>
    </source>
</evidence>
<comment type="similarity">
    <text evidence="4">Belongs to the P4HA family.</text>
</comment>
<keyword evidence="19" id="KW-1185">Reference proteome</keyword>
<evidence type="ECO:0000256" key="6">
    <source>
        <dbReference type="ARBA" id="ARBA00022723"/>
    </source>
</evidence>
<dbReference type="eggNOG" id="KOG1591">
    <property type="taxonomic scope" value="Eukaryota"/>
</dbReference>
<reference evidence="18" key="2">
    <citation type="submission" date="2020-05" db="UniProtKB">
        <authorList>
            <consortium name="EnsemblMetazoa"/>
        </authorList>
    </citation>
    <scope>IDENTIFICATION</scope>
    <source>
        <strain evidence="18">JHB</strain>
    </source>
</reference>
<reference evidence="17" key="1">
    <citation type="submission" date="2007-03" db="EMBL/GenBank/DDBJ databases">
        <title>Annotation of Culex pipiens quinquefasciatus.</title>
        <authorList>
            <consortium name="The Broad Institute Genome Sequencing Platform"/>
            <person name="Atkinson P.W."/>
            <person name="Hemingway J."/>
            <person name="Christensen B.M."/>
            <person name="Higgs S."/>
            <person name="Kodira C."/>
            <person name="Hannick L."/>
            <person name="Megy K."/>
            <person name="O'Leary S."/>
            <person name="Pearson M."/>
            <person name="Haas B.J."/>
            <person name="Mauceli E."/>
            <person name="Wortman J.R."/>
            <person name="Lee N.H."/>
            <person name="Guigo R."/>
            <person name="Stanke M."/>
            <person name="Alvarado L."/>
            <person name="Amedeo P."/>
            <person name="Antoine C.H."/>
            <person name="Arensburger P."/>
            <person name="Bidwell S.L."/>
            <person name="Crawford M."/>
            <person name="Camaro F."/>
            <person name="Devon K."/>
            <person name="Engels R."/>
            <person name="Hammond M."/>
            <person name="Howarth C."/>
            <person name="Koehrsen M."/>
            <person name="Lawson D."/>
            <person name="Montgomery P."/>
            <person name="Nene V."/>
            <person name="Nusbaum C."/>
            <person name="Puiu D."/>
            <person name="Romero-Severson J."/>
            <person name="Severson D.W."/>
            <person name="Shumway M."/>
            <person name="Sisk P."/>
            <person name="Stolte C."/>
            <person name="Zeng Q."/>
            <person name="Eisenstadt E."/>
            <person name="Fraser-Liggett C."/>
            <person name="Strausberg R."/>
            <person name="Galagan J."/>
            <person name="Birren B."/>
            <person name="Collins F.H."/>
        </authorList>
    </citation>
    <scope>NUCLEOTIDE SEQUENCE [LARGE SCALE GENOMIC DNA]</scope>
    <source>
        <strain evidence="17">JHB</strain>
    </source>
</reference>
<dbReference type="SMART" id="SM00702">
    <property type="entry name" value="P4Hc"/>
    <property type="match status" value="1"/>
</dbReference>
<dbReference type="PANTHER" id="PTHR10869:SF244">
    <property type="entry name" value="PROLYL 4-HYDROXYLASE SUBUNIT ALPHA-2"/>
    <property type="match status" value="1"/>
</dbReference>
<comment type="subcellular location">
    <subcellularLocation>
        <location evidence="3">Endoplasmic reticulum lumen</location>
    </subcellularLocation>
</comment>
<dbReference type="InterPro" id="IPR059068">
    <property type="entry name" value="TPR_P4H"/>
</dbReference>
<keyword evidence="7" id="KW-0256">Endoplasmic reticulum</keyword>
<dbReference type="SUPFAM" id="SSF48452">
    <property type="entry name" value="TPR-like"/>
    <property type="match status" value="1"/>
</dbReference>
<evidence type="ECO:0000259" key="16">
    <source>
        <dbReference type="PROSITE" id="PS51471"/>
    </source>
</evidence>
<name>B0XDL5_CULQU</name>
<dbReference type="InterPro" id="IPR045054">
    <property type="entry name" value="P4HA-like"/>
</dbReference>
<dbReference type="InterPro" id="IPR013547">
    <property type="entry name" value="P4H_N"/>
</dbReference>
<evidence type="ECO:0000256" key="9">
    <source>
        <dbReference type="ARBA" id="ARBA00022964"/>
    </source>
</evidence>
<dbReference type="GO" id="GO:0005506">
    <property type="term" value="F:iron ion binding"/>
    <property type="evidence" value="ECO:0007669"/>
    <property type="project" value="InterPro"/>
</dbReference>
<proteinExistence type="inferred from homology"/>
<dbReference type="Gene3D" id="2.60.120.620">
    <property type="entry name" value="q2cbj1_9rhob like domain"/>
    <property type="match status" value="1"/>
</dbReference>
<evidence type="ECO:0000256" key="15">
    <source>
        <dbReference type="SAM" id="SignalP"/>
    </source>
</evidence>
<dbReference type="EnsemblMetazoa" id="CPIJ017127-RA">
    <property type="protein sequence ID" value="CPIJ017127-PA"/>
    <property type="gene ID" value="CPIJ017127"/>
</dbReference>
<dbReference type="EMBL" id="DS232767">
    <property type="protein sequence ID" value="EDS45525.1"/>
    <property type="molecule type" value="Genomic_DNA"/>
</dbReference>
<dbReference type="Pfam" id="PF23558">
    <property type="entry name" value="TPR_P4H"/>
    <property type="match status" value="1"/>
</dbReference>
<keyword evidence="12" id="KW-0325">Glycoprotein</keyword>
<evidence type="ECO:0000256" key="2">
    <source>
        <dbReference type="ARBA" id="ARBA00002035"/>
    </source>
</evidence>
<gene>
    <name evidence="18" type="primary">6051278</name>
    <name evidence="17" type="ORF">CpipJ_CPIJ017127</name>
</gene>
<feature type="signal peptide" evidence="15">
    <location>
        <begin position="1"/>
        <end position="19"/>
    </location>
</feature>
<feature type="domain" description="Fe2OG dioxygenase" evidence="16">
    <location>
        <begin position="395"/>
        <end position="501"/>
    </location>
</feature>
<keyword evidence="10" id="KW-0560">Oxidoreductase</keyword>
<dbReference type="FunFam" id="2.60.120.620:FF:000011">
    <property type="entry name" value="Prolyl alpha subunit"/>
    <property type="match status" value="1"/>
</dbReference>
<dbReference type="HOGENOM" id="CLU_024155_1_1_1"/>
<dbReference type="GO" id="GO:0005788">
    <property type="term" value="C:endoplasmic reticulum lumen"/>
    <property type="evidence" value="ECO:0007669"/>
    <property type="project" value="UniProtKB-SubCell"/>
</dbReference>
<keyword evidence="6" id="KW-0479">Metal-binding</keyword>
<protein>
    <recommendedName>
        <fullName evidence="5">procollagen-proline 4-dioxygenase</fullName>
        <ecNumber evidence="5">1.14.11.2</ecNumber>
    </recommendedName>
</protein>
<dbReference type="InterPro" id="IPR011990">
    <property type="entry name" value="TPR-like_helical_dom_sf"/>
</dbReference>
<dbReference type="OMA" id="IATVMYY"/>
<evidence type="ECO:0000256" key="12">
    <source>
        <dbReference type="ARBA" id="ARBA00023180"/>
    </source>
</evidence>
<dbReference type="InterPro" id="IPR019734">
    <property type="entry name" value="TPR_rpt"/>
</dbReference>
<dbReference type="Gene3D" id="1.25.40.10">
    <property type="entry name" value="Tetratricopeptide repeat domain"/>
    <property type="match status" value="1"/>
</dbReference>
<accession>B0XDL5</accession>
<dbReference type="InterPro" id="IPR005123">
    <property type="entry name" value="Oxoglu/Fe-dep_dioxygenase_dom"/>
</dbReference>
<dbReference type="PROSITE" id="PS50005">
    <property type="entry name" value="TPR"/>
    <property type="match status" value="1"/>
</dbReference>
<dbReference type="InParanoid" id="B0XDL5"/>
<keyword evidence="9" id="KW-0223">Dioxygenase</keyword>
<keyword evidence="15" id="KW-0732">Signal</keyword>
<evidence type="ECO:0000256" key="10">
    <source>
        <dbReference type="ARBA" id="ARBA00023002"/>
    </source>
</evidence>
<dbReference type="InterPro" id="IPR006620">
    <property type="entry name" value="Pro_4_hyd_alph"/>
</dbReference>
<dbReference type="VEuPathDB" id="VectorBase:CPIJ017127"/>
<dbReference type="PROSITE" id="PS51471">
    <property type="entry name" value="FE2OG_OXY"/>
    <property type="match status" value="1"/>
</dbReference>
<feature type="coiled-coil region" evidence="14">
    <location>
        <begin position="46"/>
        <end position="80"/>
    </location>
</feature>
<evidence type="ECO:0000256" key="11">
    <source>
        <dbReference type="ARBA" id="ARBA00023004"/>
    </source>
</evidence>
<feature type="repeat" description="TPR" evidence="13">
    <location>
        <begin position="208"/>
        <end position="241"/>
    </location>
</feature>
<dbReference type="GO" id="GO:0031418">
    <property type="term" value="F:L-ascorbic acid binding"/>
    <property type="evidence" value="ECO:0007669"/>
    <property type="project" value="UniProtKB-KW"/>
</dbReference>
<sequence length="516" mass="58397">MAASKALLPLVTLVVVAFGQDQHIPSEFYSSVVNMELLLKSELAILDRLDRLILLSEEKVAFLKRERDRLRADIEGAEESPLVYVSNPVSAFLMTKRLVKDYQDIDELIRKGVGIDLIDGTTVLPTEEDLQGIAEGLSRLQDLYMMEATDLAKGNVYGHKLVRELTPDECYRVGLALAQGKYFTNANQWFREALRRWKAEDSPGISKFEILDYFTYSLTEDGEHEEAMKLTEELLKLDPKNAAVLSKKKVIQDWLDHVELNGRTVKPPRAVPHPLYEPLCRGDHQRPPSETSNLYCRYHMSTSPFLRLAPLKQEVVNLDPFVAVYHDAASDAEINKVIELGRPQINRSMVGDAAKKEVSKSRTSQNSWLTDYDHPVVAALSRRTKDMALGLDETAYESLQVNNYGIGGHYLPHYDWSREENPYPELNTGNRIATLMFYLSDVEEGGATVFPHLGVGVFPKKGTAIFWYNLRASGKGDEKTLHGACPVLIGSKWVANKWIHERHQEFVRPCDPDPEK</sequence>
<keyword evidence="13" id="KW-0802">TPR repeat</keyword>
<dbReference type="Proteomes" id="UP000002320">
    <property type="component" value="Unassembled WGS sequence"/>
</dbReference>
<dbReference type="STRING" id="7176.B0XDL5"/>
<dbReference type="Gene3D" id="6.10.140.1460">
    <property type="match status" value="1"/>
</dbReference>
<keyword evidence="14" id="KW-0175">Coiled coil</keyword>
<evidence type="ECO:0000256" key="14">
    <source>
        <dbReference type="SAM" id="Coils"/>
    </source>
</evidence>
<comment type="cofactor">
    <cofactor evidence="1">
        <name>L-ascorbate</name>
        <dbReference type="ChEBI" id="CHEBI:38290"/>
    </cofactor>
</comment>
<dbReference type="OrthoDB" id="420380at2759"/>
<dbReference type="VEuPathDB" id="VectorBase:CQUJHB010108"/>
<keyword evidence="11" id="KW-0408">Iron</keyword>
<evidence type="ECO:0000313" key="18">
    <source>
        <dbReference type="EnsemblMetazoa" id="CPIJ017127-PA"/>
    </source>
</evidence>
<dbReference type="Pfam" id="PF08336">
    <property type="entry name" value="P4Ha_N"/>
    <property type="match status" value="1"/>
</dbReference>
<keyword evidence="8" id="KW-0847">Vitamin C</keyword>
<evidence type="ECO:0000256" key="3">
    <source>
        <dbReference type="ARBA" id="ARBA00004319"/>
    </source>
</evidence>
<dbReference type="AlphaFoldDB" id="B0XDL5"/>
<evidence type="ECO:0000313" key="17">
    <source>
        <dbReference type="EMBL" id="EDS45525.1"/>
    </source>
</evidence>
<organism>
    <name type="scientific">Culex quinquefasciatus</name>
    <name type="common">Southern house mosquito</name>
    <name type="synonym">Culex pungens</name>
    <dbReference type="NCBI Taxonomy" id="7176"/>
    <lineage>
        <taxon>Eukaryota</taxon>
        <taxon>Metazoa</taxon>
        <taxon>Ecdysozoa</taxon>
        <taxon>Arthropoda</taxon>
        <taxon>Hexapoda</taxon>
        <taxon>Insecta</taxon>
        <taxon>Pterygota</taxon>
        <taxon>Neoptera</taxon>
        <taxon>Endopterygota</taxon>
        <taxon>Diptera</taxon>
        <taxon>Nematocera</taxon>
        <taxon>Culicoidea</taxon>
        <taxon>Culicidae</taxon>
        <taxon>Culicinae</taxon>
        <taxon>Culicini</taxon>
        <taxon>Culex</taxon>
        <taxon>Culex</taxon>
    </lineage>
</organism>
<evidence type="ECO:0000256" key="5">
    <source>
        <dbReference type="ARBA" id="ARBA00012269"/>
    </source>
</evidence>
<evidence type="ECO:0000313" key="19">
    <source>
        <dbReference type="Proteomes" id="UP000002320"/>
    </source>
</evidence>
<dbReference type="EC" id="1.14.11.2" evidence="5"/>
<dbReference type="KEGG" id="cqu:CpipJ_CPIJ017127"/>
<evidence type="ECO:0000256" key="7">
    <source>
        <dbReference type="ARBA" id="ARBA00022824"/>
    </source>
</evidence>
<evidence type="ECO:0000256" key="8">
    <source>
        <dbReference type="ARBA" id="ARBA00022896"/>
    </source>
</evidence>
<dbReference type="GO" id="GO:0004656">
    <property type="term" value="F:procollagen-proline 4-dioxygenase activity"/>
    <property type="evidence" value="ECO:0007669"/>
    <property type="project" value="UniProtKB-EC"/>
</dbReference>
<comment type="function">
    <text evidence="2">Catalyzes the post-translational formation of 4-hydroxyproline in -Xaa-Pro-Gly- sequences in collagens and other proteins.</text>
</comment>
<dbReference type="InterPro" id="IPR044862">
    <property type="entry name" value="Pro_4_hyd_alph_FE2OG_OXY"/>
</dbReference>
<feature type="chain" id="PRO_5011409292" description="procollagen-proline 4-dioxygenase" evidence="15">
    <location>
        <begin position="20"/>
        <end position="516"/>
    </location>
</feature>
<dbReference type="Pfam" id="PF13640">
    <property type="entry name" value="2OG-FeII_Oxy_3"/>
    <property type="match status" value="1"/>
</dbReference>
<dbReference type="PANTHER" id="PTHR10869">
    <property type="entry name" value="PROLYL 4-HYDROXYLASE ALPHA SUBUNIT"/>
    <property type="match status" value="1"/>
</dbReference>
<evidence type="ECO:0000256" key="1">
    <source>
        <dbReference type="ARBA" id="ARBA00001961"/>
    </source>
</evidence>